<dbReference type="GeneID" id="91560192"/>
<keyword evidence="2" id="KW-1185">Reference proteome</keyword>
<proteinExistence type="predicted"/>
<dbReference type="KEGG" id="mcic:A4R28_02435"/>
<name>A0AB38TIZ7_9HYPH</name>
<evidence type="ECO:0000313" key="1">
    <source>
        <dbReference type="EMBL" id="UTU54945.1"/>
    </source>
</evidence>
<organism evidence="1 2">
    <name type="scientific">Mesorhizobium ciceri</name>
    <dbReference type="NCBI Taxonomy" id="39645"/>
    <lineage>
        <taxon>Bacteria</taxon>
        <taxon>Pseudomonadati</taxon>
        <taxon>Pseudomonadota</taxon>
        <taxon>Alphaproteobacteria</taxon>
        <taxon>Hyphomicrobiales</taxon>
        <taxon>Phyllobacteriaceae</taxon>
        <taxon>Mesorhizobium</taxon>
    </lineage>
</organism>
<gene>
    <name evidence="1" type="ORF">LRP29_26310</name>
</gene>
<dbReference type="RefSeq" id="WP_024503705.1">
    <property type="nucleotide sequence ID" value="NZ_CP015062.1"/>
</dbReference>
<sequence length="71" mass="7973">MSNRETKRSDALSTRVTEIKARMQQAQITEDEMKTFQKVAAIMEGGEGRIEVDDLIAASFLTDTLLNSPKR</sequence>
<dbReference type="Proteomes" id="UP001060070">
    <property type="component" value="Chromosome"/>
</dbReference>
<reference evidence="1 2" key="1">
    <citation type="journal article" date="2022" name="Microbiol. Resour. Announc.">
        <title>Complete Genome Sequence of Mesorhizobium ciceri Strain R30, a Rhizobium Used as a Commercial Inoculant for Chickpea in Argentina.</title>
        <authorList>
            <person name="Foresto E."/>
            <person name="Revale S."/>
            <person name="Primo E."/>
            <person name="Nievas F."/>
            <person name="Carezzano E."/>
            <person name="Puente M."/>
            <person name="Alzari P."/>
            <person name="Mart M."/>
            <person name="Ben-Assaya M."/>
            <person name="Mornico D."/>
            <person name="Santoro M."/>
            <person name="Mart F."/>
            <person name="Giordano W."/>
            <person name="Bogino P."/>
        </authorList>
    </citation>
    <scope>NUCLEOTIDE SEQUENCE [LARGE SCALE GENOMIC DNA]</scope>
    <source>
        <strain evidence="1 2">R30</strain>
    </source>
</reference>
<protein>
    <submittedName>
        <fullName evidence="1">Uncharacterized protein</fullName>
    </submittedName>
</protein>
<evidence type="ECO:0000313" key="2">
    <source>
        <dbReference type="Proteomes" id="UP001060070"/>
    </source>
</evidence>
<dbReference type="EMBL" id="CP088147">
    <property type="protein sequence ID" value="UTU54945.1"/>
    <property type="molecule type" value="Genomic_DNA"/>
</dbReference>
<dbReference type="AlphaFoldDB" id="A0AB38TIZ7"/>
<accession>A0AB38TIZ7</accession>